<evidence type="ECO:0000256" key="1">
    <source>
        <dbReference type="SAM" id="MobiDB-lite"/>
    </source>
</evidence>
<accession>A0A193SBS0</accession>
<dbReference type="AlphaFoldDB" id="A0A193SBS0"/>
<sequence>MATTNIDSLSKLRSVAEKGVIKRADSYKVLYSELNIKPGHNVRGIYLSQDEYWNSEEVKDYIKGLAYSYAHNIKVPALSVIVEDGKIWVNNGEHRYRAIALAKELFGVDIEYVDVVEDDDQLTSNSARNHTPIEMAVLYERYNTDKGLSVQEIAERAGKSVPHVYKYLTAVRKWPSDLLAKVQSGELSFTAAQTLYEETRRKKPDAPENVSGTDLPNDDNGESGTVLPKENDQNSPDNNVQDVTNAAPAASGGGESGTDLPKGGTDKGATKSKKSITKSISDSLVNLIFGFEAVETDSGYQLNLTKDQYEAIIALQKEIEAEIKGK</sequence>
<evidence type="ECO:0000313" key="3">
    <source>
        <dbReference type="EMBL" id="CVK35585.1"/>
    </source>
</evidence>
<dbReference type="CDD" id="cd16387">
    <property type="entry name" value="ParB_N_Srx"/>
    <property type="match status" value="1"/>
</dbReference>
<dbReference type="InterPro" id="IPR041468">
    <property type="entry name" value="HTH_ParB/Spo0J"/>
</dbReference>
<dbReference type="Gene3D" id="1.10.10.2830">
    <property type="match status" value="1"/>
</dbReference>
<reference evidence="3" key="1">
    <citation type="journal article" date="2016" name="Sci. Rep.">
        <title>Genomics of high molecular weight plasmids isolated from an on-farm biopurification system.</title>
        <authorList>
            <person name="Martini M.C."/>
            <person name="Wibberg D."/>
            <person name="Lozano M."/>
            <person name="Torres Tejerizo G."/>
            <person name="Albicoro F.J."/>
            <person name="Jaenicke S."/>
            <person name="van Elsas J.D."/>
            <person name="Petroni A."/>
            <person name="Garcillan-Barcia M.P."/>
            <person name="de la Cruz F."/>
            <person name="Schluter A."/>
            <person name="Puhler A."/>
            <person name="Pistorio M."/>
            <person name="Lagares A."/>
            <person name="Del Papa M.F."/>
        </authorList>
    </citation>
    <scope>NUCLEOTIDE SEQUENCE</scope>
    <source>
        <plasmid evidence="3">pMC6</plasmid>
    </source>
</reference>
<dbReference type="EMBL" id="LT158606">
    <property type="protein sequence ID" value="CVK35585.1"/>
    <property type="molecule type" value="Genomic_DNA"/>
</dbReference>
<keyword evidence="3" id="KW-0614">Plasmid</keyword>
<feature type="compositionally biased region" description="Polar residues" evidence="1">
    <location>
        <begin position="233"/>
        <end position="244"/>
    </location>
</feature>
<feature type="domain" description="ParB/Spo0J HTH" evidence="2">
    <location>
        <begin position="130"/>
        <end position="199"/>
    </location>
</feature>
<geneLocation type="plasmid" evidence="3">
    <name>pMC6</name>
</geneLocation>
<protein>
    <submittedName>
        <fullName evidence="3">Chromosome partitioning protein, ParB family</fullName>
    </submittedName>
</protein>
<organism evidence="3">
    <name type="scientific">biofilter metagenome</name>
    <dbReference type="NCBI Taxonomy" id="1070537"/>
    <lineage>
        <taxon>unclassified sequences</taxon>
        <taxon>metagenomes</taxon>
        <taxon>ecological metagenomes</taxon>
    </lineage>
</organism>
<name>A0A193SBS0_9ZZZZ</name>
<proteinExistence type="predicted"/>
<evidence type="ECO:0000259" key="2">
    <source>
        <dbReference type="Pfam" id="PF17762"/>
    </source>
</evidence>
<feature type="region of interest" description="Disordered" evidence="1">
    <location>
        <begin position="198"/>
        <end position="275"/>
    </location>
</feature>
<gene>
    <name evidence="3" type="ORF">MCM2015_pMC6_9</name>
</gene>
<dbReference type="SUPFAM" id="SSF109709">
    <property type="entry name" value="KorB DNA-binding domain-like"/>
    <property type="match status" value="1"/>
</dbReference>
<dbReference type="Pfam" id="PF17762">
    <property type="entry name" value="HTH_ParB"/>
    <property type="match status" value="1"/>
</dbReference>